<gene>
    <name evidence="5" type="ORF">QNI16_37005</name>
</gene>
<accession>A0AAE3QW70</accession>
<evidence type="ECO:0000256" key="2">
    <source>
        <dbReference type="ARBA" id="ARBA00023136"/>
    </source>
</evidence>
<dbReference type="GO" id="GO:0016787">
    <property type="term" value="F:hydrolase activity"/>
    <property type="evidence" value="ECO:0007669"/>
    <property type="project" value="UniProtKB-KW"/>
</dbReference>
<reference evidence="5" key="1">
    <citation type="submission" date="2023-05" db="EMBL/GenBank/DDBJ databases">
        <authorList>
            <person name="Zhang X."/>
        </authorList>
    </citation>
    <scope>NUCLEOTIDE SEQUENCE</scope>
    <source>
        <strain evidence="5">YF14B1</strain>
    </source>
</reference>
<dbReference type="AlphaFoldDB" id="A0AAE3QW70"/>
<sequence>MQSILTCFLSYLLKRLFSLVFPLLLIPFWAKGQPPPKSLILAELKTALQKEMAQQHIAGMSVTLVTKDSILWCAGLGLADVERKTPATNQHLFRTGSTTKLFTALGILTLINEGKLSVNTPLHKIAPEVPFQNSWEDTYPITIQHLLEHSTGFSDKSPIEEFNYVDTDVSALQSLHIFEKYMVSKWKPGERHSYSNVNYAILAYSIEKLSGQTFNEYMREHVFLSLTMLNTNVHLRSDNTNHYAKGYIWQNGKFIQIPSLPQYNPGNGSLHTNAIDLSHALQAYLNDWQTPQGQFLSKAILVDSETPHSYLSAQADLHNTYAYGNDLLAELPDGFQFRGHTGIIGPFSSTFAYNRELGIGYAYAVNSPCNTFPLDSIIRYYLTQHVPKPQPVFHPLDKNYIEPYLGYYRFDSPNDLRMGFLESLQFTFLLSEKGEELEAKGLLGGGTLWTSVSQKIFRDSHTLIPRIALVRNSENEPVVMQSGLYFKKINAIEAWLPIVVLLLCVCLLFISVLYGIVVVIWFVIQRIRKQSPLFIIILLQILPALAAVSLGMALMYFSSIISYLYEGIPVTPVVNKSTIALYGFGLFTATMIVLLVIRFRSLNTFLKTYLSLTTLAGSYVLILLLIHHWF</sequence>
<feature type="domain" description="Beta-lactamase-related" evidence="4">
    <location>
        <begin position="46"/>
        <end position="368"/>
    </location>
</feature>
<dbReference type="Gene3D" id="3.40.710.10">
    <property type="entry name" value="DD-peptidase/beta-lactamase superfamily"/>
    <property type="match status" value="1"/>
</dbReference>
<dbReference type="PANTHER" id="PTHR46825">
    <property type="entry name" value="D-ALANYL-D-ALANINE-CARBOXYPEPTIDASE/ENDOPEPTIDASE AMPH"/>
    <property type="match status" value="1"/>
</dbReference>
<evidence type="ECO:0000313" key="6">
    <source>
        <dbReference type="Proteomes" id="UP001241110"/>
    </source>
</evidence>
<evidence type="ECO:0000256" key="3">
    <source>
        <dbReference type="SAM" id="Phobius"/>
    </source>
</evidence>
<dbReference type="InterPro" id="IPR001466">
    <property type="entry name" value="Beta-lactam-related"/>
</dbReference>
<organism evidence="5 6">
    <name type="scientific">Xanthocytophaga flava</name>
    <dbReference type="NCBI Taxonomy" id="3048013"/>
    <lineage>
        <taxon>Bacteria</taxon>
        <taxon>Pseudomonadati</taxon>
        <taxon>Bacteroidota</taxon>
        <taxon>Cytophagia</taxon>
        <taxon>Cytophagales</taxon>
        <taxon>Rhodocytophagaceae</taxon>
        <taxon>Xanthocytophaga</taxon>
    </lineage>
</organism>
<protein>
    <submittedName>
        <fullName evidence="5">Serine hydrolase domain-containing protein</fullName>
        <ecNumber evidence="5">3.1.1.103</ecNumber>
    </submittedName>
</protein>
<dbReference type="PANTHER" id="PTHR46825:SF11">
    <property type="entry name" value="PENICILLIN-BINDING PROTEIN 4"/>
    <property type="match status" value="1"/>
</dbReference>
<keyword evidence="3" id="KW-1133">Transmembrane helix</keyword>
<dbReference type="SUPFAM" id="SSF56601">
    <property type="entry name" value="beta-lactamase/transpeptidase-like"/>
    <property type="match status" value="1"/>
</dbReference>
<comment type="caution">
    <text evidence="5">The sequence shown here is derived from an EMBL/GenBank/DDBJ whole genome shotgun (WGS) entry which is preliminary data.</text>
</comment>
<feature type="transmembrane region" description="Helical" evidence="3">
    <location>
        <begin position="533"/>
        <end position="559"/>
    </location>
</feature>
<dbReference type="Pfam" id="PF00144">
    <property type="entry name" value="Beta-lactamase"/>
    <property type="match status" value="1"/>
</dbReference>
<feature type="transmembrane region" description="Helical" evidence="3">
    <location>
        <begin position="579"/>
        <end position="597"/>
    </location>
</feature>
<proteinExistence type="predicted"/>
<dbReference type="GO" id="GO:0016020">
    <property type="term" value="C:membrane"/>
    <property type="evidence" value="ECO:0007669"/>
    <property type="project" value="UniProtKB-SubCell"/>
</dbReference>
<keyword evidence="2 3" id="KW-0472">Membrane</keyword>
<dbReference type="InterPro" id="IPR050491">
    <property type="entry name" value="AmpC-like"/>
</dbReference>
<dbReference type="RefSeq" id="WP_313989517.1">
    <property type="nucleotide sequence ID" value="NZ_JASJOS010000028.1"/>
</dbReference>
<keyword evidence="3" id="KW-0812">Transmembrane</keyword>
<feature type="transmembrane region" description="Helical" evidence="3">
    <location>
        <begin position="609"/>
        <end position="629"/>
    </location>
</feature>
<dbReference type="Proteomes" id="UP001241110">
    <property type="component" value="Unassembled WGS sequence"/>
</dbReference>
<dbReference type="EC" id="3.1.1.103" evidence="5"/>
<evidence type="ECO:0000259" key="4">
    <source>
        <dbReference type="Pfam" id="PF00144"/>
    </source>
</evidence>
<name>A0AAE3QW70_9BACT</name>
<feature type="transmembrane region" description="Helical" evidence="3">
    <location>
        <begin position="494"/>
        <end position="524"/>
    </location>
</feature>
<dbReference type="InterPro" id="IPR012338">
    <property type="entry name" value="Beta-lactam/transpept-like"/>
</dbReference>
<keyword evidence="5" id="KW-0378">Hydrolase</keyword>
<dbReference type="EMBL" id="JASJOS010000028">
    <property type="protein sequence ID" value="MDJ1486141.1"/>
    <property type="molecule type" value="Genomic_DNA"/>
</dbReference>
<evidence type="ECO:0000256" key="1">
    <source>
        <dbReference type="ARBA" id="ARBA00004370"/>
    </source>
</evidence>
<comment type="subcellular location">
    <subcellularLocation>
        <location evidence="1">Membrane</location>
    </subcellularLocation>
</comment>
<evidence type="ECO:0000313" key="5">
    <source>
        <dbReference type="EMBL" id="MDJ1486141.1"/>
    </source>
</evidence>